<evidence type="ECO:0000313" key="33">
    <source>
        <dbReference type="EMBL" id="QAV41875.1"/>
    </source>
</evidence>
<dbReference type="Proteomes" id="UP000293687">
    <property type="component" value="Segment"/>
</dbReference>
<evidence type="ECO:0000313" key="34">
    <source>
        <dbReference type="EMBL" id="QAV42044.1"/>
    </source>
</evidence>
<dbReference type="EMBL" id="MK388109">
    <property type="protein sequence ID" value="QAV37143.1"/>
    <property type="molecule type" value="Genomic_DNA"/>
</dbReference>
<evidence type="ECO:0000313" key="44">
    <source>
        <dbReference type="Proteomes" id="UP000160630"/>
    </source>
</evidence>
<dbReference type="Proteomes" id="UP000293155">
    <property type="component" value="Genome"/>
</dbReference>
<dbReference type="Proteomes" id="UP000291628">
    <property type="component" value="Segment"/>
</dbReference>
<evidence type="ECO:0000313" key="10">
    <source>
        <dbReference type="EMBL" id="QAV35622.1"/>
    </source>
</evidence>
<reference evidence="1 44" key="1">
    <citation type="journal article" date="2009" name="J. Virol.">
        <title>Genome comparison of a nonpathogenic myxoma virus field strain with its ancestor, the virulent Lausanne strain.</title>
        <authorList>
            <person name="Morales M."/>
            <person name="Ramirez M.A."/>
            <person name="Cano M.J."/>
            <person name="Parraga M."/>
            <person name="Castilla J."/>
            <person name="Perez-Ordoyo L.I."/>
            <person name="Torres J.M."/>
            <person name="Barcena J."/>
        </authorList>
    </citation>
    <scope>NUCLEOTIDE SEQUENCE [LARGE SCALE GENOMIC DNA]</scope>
    <source>
        <strain evidence="1">6918</strain>
    </source>
</reference>
<dbReference type="EMBL" id="MK388129">
    <property type="protein sequence ID" value="QAV40523.1"/>
    <property type="molecule type" value="Genomic_DNA"/>
</dbReference>
<evidence type="ECO:0000313" key="28">
    <source>
        <dbReference type="EMBL" id="QAV40354.1"/>
    </source>
</evidence>
<evidence type="ECO:0000313" key="11">
    <source>
        <dbReference type="EMBL" id="QAV35791.1"/>
    </source>
</evidence>
<dbReference type="Proteomes" id="UP000292676">
    <property type="component" value="Segment"/>
</dbReference>
<dbReference type="EMBL" id="MK388123">
    <property type="protein sequence ID" value="QAV39509.1"/>
    <property type="molecule type" value="Genomic_DNA"/>
</dbReference>
<evidence type="ECO:0000313" key="7">
    <source>
        <dbReference type="EMBL" id="QAV34946.1"/>
    </source>
</evidence>
<name>E2CZL5_9POXV</name>
<dbReference type="Proteomes" id="UP000158288">
    <property type="component" value="Segment"/>
</dbReference>
<sequence length="271" mass="31354">MKNNVYKIIPFFNPLDIKRQVTNLYDAGTLSYRHPEHIAFILTEVEHRLNERVYTKEPIQIVRFDKHSVYKQETPSPLSKVIICLQCAKKGGNIVISGTIMSQKKVITLNVNSMILLSPLTEYTVSNVTKGQLIAITLDVDIPSIRIIYTSVERIHYGSTLLVLSPFAKQDVVFFVKQLLDEDYKVVCEQILINKEWYTIIKTEQKNLYIQSRCFGKALLHFNFVYDHFDTSTIEYIINTPIPFSMVSPQKKIYTSRVMYEKALYGKLTVV</sequence>
<dbReference type="EMBL" id="MK388143">
    <property type="protein sequence ID" value="QAV42889.1"/>
    <property type="molecule type" value="Genomic_DNA"/>
</dbReference>
<evidence type="ECO:0000313" key="46">
    <source>
        <dbReference type="Proteomes" id="UP000291093"/>
    </source>
</evidence>
<evidence type="ECO:0000313" key="12">
    <source>
        <dbReference type="EMBL" id="QAV36298.1"/>
    </source>
</evidence>
<dbReference type="Proteomes" id="UP000291608">
    <property type="component" value="Segment"/>
</dbReference>
<dbReference type="Proteomes" id="UP000294116">
    <property type="component" value="Genome"/>
</dbReference>
<dbReference type="Proteomes" id="UP000291093">
    <property type="component" value="Segment"/>
</dbReference>
<dbReference type="EMBL" id="MK388118">
    <property type="protein sequence ID" value="QAV38664.1"/>
    <property type="molecule type" value="Genomic_DNA"/>
</dbReference>
<dbReference type="Proteomes" id="UP000294249">
    <property type="component" value="Segment"/>
</dbReference>
<dbReference type="EMBL" id="MK388137">
    <property type="protein sequence ID" value="QAV41875.1"/>
    <property type="molecule type" value="Genomic_DNA"/>
</dbReference>
<dbReference type="Proteomes" id="UP000293012">
    <property type="component" value="Segment"/>
</dbReference>
<dbReference type="EMBL" id="MK388101">
    <property type="protein sequence ID" value="QAV35791.1"/>
    <property type="molecule type" value="Genomic_DNA"/>
</dbReference>
<dbReference type="Proteomes" id="UP000294008">
    <property type="component" value="Genome"/>
</dbReference>
<dbReference type="EMBL" id="MK388128">
    <property type="protein sequence ID" value="QAV40354.1"/>
    <property type="molecule type" value="Genomic_DNA"/>
</dbReference>
<dbReference type="EMBL" id="MK388100">
    <property type="protein sequence ID" value="QAV35622.1"/>
    <property type="molecule type" value="Genomic_DNA"/>
</dbReference>
<dbReference type="EMBL" id="MK388141">
    <property type="protein sequence ID" value="QAV42551.1"/>
    <property type="molecule type" value="Genomic_DNA"/>
</dbReference>
<dbReference type="Proteomes" id="UP000293991">
    <property type="component" value="Segment"/>
</dbReference>
<dbReference type="EMBL" id="MK388106">
    <property type="protein sequence ID" value="QAV36636.1"/>
    <property type="molecule type" value="Genomic_DNA"/>
</dbReference>
<dbReference type="Proteomes" id="UP000293088">
    <property type="component" value="Segment"/>
</dbReference>
<evidence type="ECO:0000313" key="18">
    <source>
        <dbReference type="EMBL" id="QAV38157.1"/>
    </source>
</evidence>
<dbReference type="Proteomes" id="UP000292598">
    <property type="component" value="Segment"/>
</dbReference>
<evidence type="ECO:0000313" key="47">
    <source>
        <dbReference type="Proteomes" id="UP000299834"/>
    </source>
</evidence>
<dbReference type="Proteomes" id="UP000292892">
    <property type="component" value="Genome"/>
</dbReference>
<dbReference type="Proteomes" id="UP000293046">
    <property type="component" value="Segment"/>
</dbReference>
<dbReference type="Proteomes" id="UP000292368">
    <property type="component" value="Segment"/>
</dbReference>
<dbReference type="EMBL" id="MK388111">
    <property type="protein sequence ID" value="QAV37481.1"/>
    <property type="molecule type" value="Genomic_DNA"/>
</dbReference>
<dbReference type="EMBL" id="MK388135">
    <property type="protein sequence ID" value="QAV41537.1"/>
    <property type="molecule type" value="Genomic_DNA"/>
</dbReference>
<evidence type="ECO:0000313" key="13">
    <source>
        <dbReference type="EMBL" id="QAV36467.1"/>
    </source>
</evidence>
<dbReference type="Proteomes" id="UP000291891">
    <property type="component" value="Segment"/>
</dbReference>
<evidence type="ECO:0000313" key="35">
    <source>
        <dbReference type="EMBL" id="QAV42213.1"/>
    </source>
</evidence>
<evidence type="ECO:0000313" key="30">
    <source>
        <dbReference type="EMBL" id="QAV41368.1"/>
    </source>
</evidence>
<dbReference type="Proteomes" id="UP000291536">
    <property type="component" value="Genome"/>
</dbReference>
<dbReference type="EMBL" id="MK388097">
    <property type="protein sequence ID" value="QAV35115.1"/>
    <property type="molecule type" value="Genomic_DNA"/>
</dbReference>
<dbReference type="EMBL" id="MK388104">
    <property type="protein sequence ID" value="QAV36298.1"/>
    <property type="molecule type" value="Genomic_DNA"/>
</dbReference>
<dbReference type="EMBL" id="MK388105">
    <property type="protein sequence ID" value="QAV36467.1"/>
    <property type="molecule type" value="Genomic_DNA"/>
</dbReference>
<reference evidence="41 47" key="5">
    <citation type="submission" date="2019-04" db="EMBL/GenBank/DDBJ databases">
        <title>Identification of a recombinant Myxoma virus infecting Iberian hare.</title>
        <authorList>
            <person name="Agueda-Pinto A."/>
            <person name="Lemos de Matos A."/>
            <person name="Abrantes M."/>
            <person name="Kraberger S."/>
            <person name="Gortazar C."/>
            <person name="McFadden G."/>
            <person name="Varsani A."/>
            <person name="Esteves P.J."/>
        </authorList>
    </citation>
    <scope>NUCLEOTIDE SEQUENCE [LARGE SCALE GENOMIC DNA]</scope>
    <source>
        <strain evidence="41">Toledo</strain>
    </source>
</reference>
<reference evidence="3 42" key="3">
    <citation type="journal article" date="2012" name="PLoS Pathog.">
        <title>Evolutionary history and attenuation of myxoma virus on two continents.</title>
        <authorList>
            <person name="Kerr P.J."/>
            <person name="Ghedin E."/>
            <person name="Depasse J.V."/>
            <person name="Fitch A."/>
            <person name="Cattadori I.M."/>
            <person name="Hudson P.J."/>
            <person name="Tscharke D.C."/>
            <person name="Read A.F."/>
            <person name="Holmes E.C."/>
        </authorList>
    </citation>
    <scope>NUCLEOTIDE SEQUENCE [LARGE SCALE GENOMIC DNA]</scope>
    <source>
        <strain evidence="3">England/Cornwall/4-54/1</strain>
    </source>
</reference>
<reference evidence="45 46" key="4">
    <citation type="journal article" date="2019" name="J. Virol.">
        <title>Punctuated evolution of myxoma virus: rapid and disjunct evolution of a recent viral lineage in Australia.</title>
        <authorList>
            <person name="Eden J.-S."/>
            <person name="Kerr P.J."/>
            <person name="Holmes E.C."/>
        </authorList>
    </citation>
    <scope>NUCLEOTIDE SEQUENCE [LARGE SCALE GENOMIC DNA]</scope>
    <source>
        <strain evidence="15">Aust/ACT/Acton/12-2012</strain>
        <strain evidence="14">Aust/ACT/Mulligans Flat</strain>
        <strain evidence="6">Aust/ACT/Mulligans Flat/04-2013/1</strain>
        <strain evidence="4">Aust/ACT/Mulligans Flat/04-2013/2</strain>
        <strain evidence="12">Aust/NSW/Avenel/11-1990</strain>
        <strain evidence="20">Aust/NSW/Carwoola/12-2014</strain>
        <strain evidence="21">Aust/NSW/Deniliquin/02-2015</strain>
        <strain evidence="7">Aust/NSW/Euchareena</strain>
        <strain evidence="24">Aust/SA/ABC Range/12-2014</strain>
        <strain evidence="10">Aust/SA/Adelaide Hills/05-2012</strain>
        <strain evidence="36">Aust/SA/Brooklyn Park/05-2016</strain>
        <strain evidence="5">Aust/SA/Coomandook/12-2013</strain>
        <strain evidence="35">Aust/SA/Echunga/05-2016</strain>
        <strain evidence="29">Aust/SA/Flinders Ranges/12-2015/1</strain>
        <strain evidence="30">Aust/SA/Flinders Ranges/12-2015/2</strain>
        <strain evidence="32">Aust/SA/Kangarilla/09-2015</strain>
        <strain evidence="37">Aust/SA/Lameroo/04-2016</strain>
        <strain evidence="17">Aust/SA/Monarto Zoo/11-2013</strain>
        <strain evidence="22">Aust/SA/Mt Gambier/01-2015</strain>
        <strain evidence="39">Aust/SA/Mt Gambier/03-2015</strain>
        <strain evidence="31">Aust/SA/Mt Gambier/09-2015</strain>
        <strain evidence="38">Aust/SA/Olympic Dam/08-2015</strain>
        <strain evidence="40">Aust/SA/Port Augusta/10-2014</strain>
        <strain evidence="26">Aust/SA/Pukatja/03-2016</strain>
        <strain evidence="23">Aust/SA/Qualco/01-2015</strain>
        <strain evidence="27">Aust/SA/Quorn/03-2016</strain>
        <strain evidence="28">Aust/SA/Sandy Creek/04-2016</strain>
        <strain evidence="33">Aust/SA/Stewarts Range Rd/09-2015</strain>
        <strain evidence="8">Aust/SA/Turretfield</strain>
        <strain evidence="34">Aust/SA/Waterfall Gully/09-2015</strain>
        <strain evidence="25">Aust/SA/Wilpena/11-2014</strain>
        <strain evidence="13">Aust/Vic/Hattah/10-2012</strain>
        <strain evidence="16">Aust/Vic/Hoppers Crossing/03-2012</strain>
        <strain evidence="9">Aust/Vic/Wonga Park/03-2012</strain>
        <strain evidence="19">MYXV/AUS/1949</strain>
        <strain evidence="18">SLS/AUS/1956</strain>
    </source>
</reference>
<evidence type="ECO:0000313" key="26">
    <source>
        <dbReference type="EMBL" id="QAV40016.1"/>
    </source>
</evidence>
<dbReference type="EMBL" id="MK388144">
    <property type="protein sequence ID" value="QAV43058.1"/>
    <property type="molecule type" value="Genomic_DNA"/>
</dbReference>
<evidence type="ECO:0000313" key="21">
    <source>
        <dbReference type="EMBL" id="QAV38664.1"/>
    </source>
</evidence>
<evidence type="ECO:0000313" key="9">
    <source>
        <dbReference type="EMBL" id="QAV35453.1"/>
    </source>
</evidence>
<dbReference type="RefSeq" id="NP_051840.1">
    <property type="nucleotide sequence ID" value="NC_001132.2"/>
</dbReference>
<dbReference type="Pfam" id="PF06822">
    <property type="entry name" value="DUF1235"/>
    <property type="match status" value="1"/>
</dbReference>
<dbReference type="Proteomes" id="UP000291566">
    <property type="component" value="Segment"/>
</dbReference>
<evidence type="ECO:0000313" key="24">
    <source>
        <dbReference type="EMBL" id="QAV39509.1"/>
    </source>
</evidence>
<dbReference type="Proteomes" id="UP000293333">
    <property type="component" value="Segment"/>
</dbReference>
<evidence type="ECO:0000313" key="39">
    <source>
        <dbReference type="EMBL" id="QAV42889.1"/>
    </source>
</evidence>
<dbReference type="InterPro" id="IPR009641">
    <property type="entry name" value="Vaccinia_virus_A37"/>
</dbReference>
<dbReference type="Proteomes" id="UP000291100">
    <property type="component" value="Genome"/>
</dbReference>
<dbReference type="EMBL" id="MK388132">
    <property type="protein sequence ID" value="QAV41030.1"/>
    <property type="molecule type" value="Genomic_DNA"/>
</dbReference>
<dbReference type="EMBL" id="MK388140">
    <property type="protein sequence ID" value="QAV42382.1"/>
    <property type="molecule type" value="Genomic_DNA"/>
</dbReference>
<evidence type="ECO:0000313" key="36">
    <source>
        <dbReference type="EMBL" id="QAV42382.1"/>
    </source>
</evidence>
<evidence type="ECO:0000313" key="17">
    <source>
        <dbReference type="EMBL" id="QAV37988.1"/>
    </source>
</evidence>
<evidence type="ECO:0000313" key="14">
    <source>
        <dbReference type="EMBL" id="QAV36805.1"/>
    </source>
</evidence>
<organism evidence="2 43">
    <name type="scientific">Myxoma virus</name>
    <dbReference type="NCBI Taxonomy" id="10273"/>
    <lineage>
        <taxon>Viruses</taxon>
        <taxon>Varidnaviria</taxon>
        <taxon>Bamfordvirae</taxon>
        <taxon>Nucleocytoviricota</taxon>
        <taxon>Pokkesviricetes</taxon>
        <taxon>Chitovirales</taxon>
        <taxon>Poxviridae</taxon>
        <taxon>Chordopoxvirinae</taxon>
        <taxon>Leporipoxvirus</taxon>
        <taxon>Leporipoxvirus myxoma</taxon>
    </lineage>
</organism>
<dbReference type="Proteomes" id="UP000096711">
    <property type="component" value="Segment"/>
</dbReference>
<dbReference type="Proteomes" id="UP000292406">
    <property type="component" value="Segment"/>
</dbReference>
<reference evidence="2 43" key="2">
    <citation type="journal article" date="2011" name="Emerg. Infect. Dis.">
        <title>Genome sequence of SG33 strain and recombination between wild-type and vaccine myxoma viruses.</title>
        <authorList>
            <person name="Camus-Bouclainville C."/>
            <person name="Gretillat M."/>
            <person name="Py R."/>
            <person name="Gelfi J."/>
            <person name="Guerin J.L."/>
            <person name="Bertagnoli S."/>
        </authorList>
    </citation>
    <scope>NUCLEOTIDE SEQUENCE [LARGE SCALE GENOMIC DNA]</scope>
    <source>
        <strain evidence="2">SG33</strain>
    </source>
</reference>
<evidence type="ECO:0000313" key="41">
    <source>
        <dbReference type="EMBL" id="QCO69391.1"/>
    </source>
</evidence>
<evidence type="ECO:0000313" key="1">
    <source>
        <dbReference type="EMBL" id="ACB28749.1"/>
    </source>
</evidence>
<dbReference type="EMBL" id="MK388093">
    <property type="protein sequence ID" value="QAV34439.1"/>
    <property type="molecule type" value="Genomic_DNA"/>
</dbReference>
<evidence type="ECO:0000313" key="4">
    <source>
        <dbReference type="EMBL" id="QAV34439.1"/>
    </source>
</evidence>
<dbReference type="Proteomes" id="UP000291149">
    <property type="component" value="Segment"/>
</dbReference>
<dbReference type="Proteomes" id="UP000292684">
    <property type="component" value="Segment"/>
</dbReference>
<evidence type="ECO:0000313" key="31">
    <source>
        <dbReference type="EMBL" id="QAV41537.1"/>
    </source>
</evidence>
<dbReference type="Proteomes" id="UP000291290">
    <property type="component" value="Segment"/>
</dbReference>
<dbReference type="Proteomes" id="UP000293723">
    <property type="component" value="Segment"/>
</dbReference>
<evidence type="ECO:0000313" key="27">
    <source>
        <dbReference type="EMBL" id="QAV40185.1"/>
    </source>
</evidence>
<evidence type="ECO:0000313" key="8">
    <source>
        <dbReference type="EMBL" id="QAV35115.1"/>
    </source>
</evidence>
<dbReference type="Proteomes" id="UP000293298">
    <property type="component" value="Segment"/>
</dbReference>
<dbReference type="EMBL" id="EU552530">
    <property type="protein sequence ID" value="ACB28749.1"/>
    <property type="molecule type" value="Genomic_DNA"/>
</dbReference>
<evidence type="ECO:0000313" key="16">
    <source>
        <dbReference type="EMBL" id="QAV37481.1"/>
    </source>
</evidence>
<dbReference type="Proteomes" id="UP000293008">
    <property type="component" value="Segment"/>
</dbReference>
<dbReference type="Proteomes" id="UP000293529">
    <property type="component" value="Segment"/>
</dbReference>
<dbReference type="EMBL" id="MK388096">
    <property type="protein sequence ID" value="QAV34946.1"/>
    <property type="molecule type" value="Genomic_DNA"/>
</dbReference>
<dbReference type="Proteomes" id="UP000293753">
    <property type="component" value="Genome"/>
</dbReference>
<dbReference type="Proteomes" id="UP000294048">
    <property type="component" value="Segment"/>
</dbReference>
<dbReference type="Proteomes" id="UP000291454">
    <property type="component" value="Genome"/>
</dbReference>
<evidence type="ECO:0000313" key="3">
    <source>
        <dbReference type="EMBL" id="AFU77727.1"/>
    </source>
</evidence>
<dbReference type="EMBL" id="MK388108">
    <property type="protein sequence ID" value="QAV36974.1"/>
    <property type="molecule type" value="Genomic_DNA"/>
</dbReference>
<accession>E2CZL5</accession>
<dbReference type="EMBL" id="MK388126">
    <property type="protein sequence ID" value="QAV40016.1"/>
    <property type="molecule type" value="Genomic_DNA"/>
</dbReference>
<dbReference type="Proteomes" id="UP000293894">
    <property type="component" value="Genome"/>
</dbReference>
<dbReference type="EMBL" id="MK388124">
    <property type="protein sequence ID" value="QAV39678.1"/>
    <property type="molecule type" value="Genomic_DNA"/>
</dbReference>
<evidence type="ECO:0000313" key="6">
    <source>
        <dbReference type="EMBL" id="QAV34777.1"/>
    </source>
</evidence>
<dbReference type="EMBL" id="MK388120">
    <property type="protein sequence ID" value="QAV39002.1"/>
    <property type="molecule type" value="Genomic_DNA"/>
</dbReference>
<proteinExistence type="predicted"/>
<dbReference type="OrthoDB" id="14396at10239"/>
<dbReference type="EMBL" id="MK388116">
    <property type="protein sequence ID" value="QAV38326.1"/>
    <property type="molecule type" value="Genomic_DNA"/>
</dbReference>
<dbReference type="Proteomes" id="UP000299834">
    <property type="component" value="Segment"/>
</dbReference>
<dbReference type="Proteomes" id="UP000291083">
    <property type="component" value="Segment"/>
</dbReference>
<dbReference type="Proteomes" id="UP000291087">
    <property type="component" value="Segment"/>
</dbReference>
<dbReference type="EMBL" id="MK388136">
    <property type="protein sequence ID" value="QAV41706.1"/>
    <property type="molecule type" value="Genomic_DNA"/>
</dbReference>
<evidence type="ECO:0000313" key="45">
    <source>
        <dbReference type="Proteomes" id="UP000291087"/>
    </source>
</evidence>
<dbReference type="EMBL" id="MK388107">
    <property type="protein sequence ID" value="QAV36805.1"/>
    <property type="molecule type" value="Genomic_DNA"/>
</dbReference>
<dbReference type="EMBL" id="JX565566">
    <property type="protein sequence ID" value="AFU77727.1"/>
    <property type="molecule type" value="Genomic_DNA"/>
</dbReference>
<dbReference type="EMBL" id="MK388133">
    <property type="protein sequence ID" value="QAV41199.1"/>
    <property type="molecule type" value="Genomic_DNA"/>
</dbReference>
<evidence type="ECO:0000313" key="37">
    <source>
        <dbReference type="EMBL" id="QAV42551.1"/>
    </source>
</evidence>
<evidence type="ECO:0000313" key="20">
    <source>
        <dbReference type="EMBL" id="QAV38495.1"/>
    </source>
</evidence>
<dbReference type="Proteomes" id="UP000294146">
    <property type="component" value="Segment"/>
</dbReference>
<dbReference type="EMBL" id="MK388127">
    <property type="protein sequence ID" value="QAV40185.1"/>
    <property type="molecule type" value="Genomic_DNA"/>
</dbReference>
<dbReference type="EMBL" id="MK388142">
    <property type="protein sequence ID" value="QAV42720.1"/>
    <property type="molecule type" value="Genomic_DNA"/>
</dbReference>
<dbReference type="EMBL" id="MK388119">
    <property type="protein sequence ID" value="QAV38833.1"/>
    <property type="molecule type" value="Genomic_DNA"/>
</dbReference>
<dbReference type="EMBL" id="MK388094">
    <property type="protein sequence ID" value="QAV34608.1"/>
    <property type="molecule type" value="Genomic_DNA"/>
</dbReference>
<dbReference type="EMBL" id="MK388099">
    <property type="protein sequence ID" value="QAV35453.1"/>
    <property type="molecule type" value="Genomic_DNA"/>
</dbReference>
<dbReference type="EMBL" id="MK388139">
    <property type="protein sequence ID" value="QAV42213.1"/>
    <property type="molecule type" value="Genomic_DNA"/>
</dbReference>
<dbReference type="Proteomes" id="UP000293947">
    <property type="component" value="Genome"/>
</dbReference>
<evidence type="ECO:0000313" key="15">
    <source>
        <dbReference type="EMBL" id="QAV36974.1"/>
    </source>
</evidence>
<dbReference type="EMBL" id="MK388131">
    <property type="protein sequence ID" value="QAV40861.1"/>
    <property type="molecule type" value="Genomic_DNA"/>
</dbReference>
<dbReference type="EMBL" id="GQ409969">
    <property type="protein sequence ID" value="ADK63766.1"/>
    <property type="molecule type" value="Genomic_DNA"/>
</dbReference>
<dbReference type="EMBL" id="MK388102">
    <property type="protein sequence ID" value="QAV35960.1"/>
    <property type="molecule type" value="Genomic_DNA"/>
</dbReference>
<dbReference type="EMBL" id="MK836424">
    <property type="protein sequence ID" value="QCO69391.1"/>
    <property type="molecule type" value="Genomic_DNA"/>
</dbReference>
<dbReference type="EMBL" id="MK388095">
    <property type="protein sequence ID" value="QAV34777.1"/>
    <property type="molecule type" value="Genomic_DNA"/>
</dbReference>
<gene>
    <name evidence="2 11" type="ORF">m126R</name>
</gene>
<evidence type="ECO:0000313" key="23">
    <source>
        <dbReference type="EMBL" id="QAV39002.1"/>
    </source>
</evidence>
<dbReference type="GeneID" id="932070"/>
<evidence type="ECO:0000313" key="25">
    <source>
        <dbReference type="EMBL" id="QAV39678.1"/>
    </source>
</evidence>
<evidence type="ECO:0000313" key="5">
    <source>
        <dbReference type="EMBL" id="QAV34608.1"/>
    </source>
</evidence>
<dbReference type="Proteomes" id="UP000160630">
    <property type="component" value="Segment"/>
</dbReference>
<protein>
    <submittedName>
        <fullName evidence="2">M126R</fullName>
    </submittedName>
</protein>
<evidence type="ECO:0000313" key="42">
    <source>
        <dbReference type="Proteomes" id="UP000096711"/>
    </source>
</evidence>
<dbReference type="EMBL" id="MK388117">
    <property type="protein sequence ID" value="QAV38495.1"/>
    <property type="molecule type" value="Genomic_DNA"/>
</dbReference>
<evidence type="ECO:0000313" key="29">
    <source>
        <dbReference type="EMBL" id="QAV41199.1"/>
    </source>
</evidence>
<dbReference type="Proteomes" id="UP000294706">
    <property type="component" value="Segment"/>
</dbReference>
<dbReference type="EMBL" id="MK388134">
    <property type="protein sequence ID" value="QAV41368.1"/>
    <property type="molecule type" value="Genomic_DNA"/>
</dbReference>
<dbReference type="KEGG" id="vg:932070"/>
<dbReference type="EMBL" id="MK388103">
    <property type="protein sequence ID" value="QAV36129.1"/>
    <property type="molecule type" value="Genomic_DNA"/>
</dbReference>
<dbReference type="EMBL" id="MK388114">
    <property type="protein sequence ID" value="QAV37988.1"/>
    <property type="molecule type" value="Genomic_DNA"/>
</dbReference>
<evidence type="ECO:0000313" key="19">
    <source>
        <dbReference type="EMBL" id="QAV38326.1"/>
    </source>
</evidence>
<dbReference type="EMBL" id="MK388113">
    <property type="protein sequence ID" value="QAV37819.1"/>
    <property type="molecule type" value="Genomic_DNA"/>
</dbReference>
<dbReference type="Proteomes" id="UP000291627">
    <property type="component" value="Segment"/>
</dbReference>
<evidence type="ECO:0000313" key="38">
    <source>
        <dbReference type="EMBL" id="QAV42720.1"/>
    </source>
</evidence>
<evidence type="ECO:0000313" key="40">
    <source>
        <dbReference type="EMBL" id="QAV43058.1"/>
    </source>
</evidence>
<evidence type="ECO:0000313" key="2">
    <source>
        <dbReference type="EMBL" id="ADK63766.1"/>
    </source>
</evidence>
<dbReference type="Proteomes" id="UP000293478">
    <property type="component" value="Segment"/>
</dbReference>
<dbReference type="Proteomes" id="UP000291359">
    <property type="component" value="Segment"/>
</dbReference>
<dbReference type="EMBL" id="MK388115">
    <property type="protein sequence ID" value="QAV38157.1"/>
    <property type="molecule type" value="Genomic_DNA"/>
</dbReference>
<evidence type="ECO:0000313" key="22">
    <source>
        <dbReference type="EMBL" id="QAV38833.1"/>
    </source>
</evidence>
<evidence type="ECO:0000313" key="43">
    <source>
        <dbReference type="Proteomes" id="UP000158288"/>
    </source>
</evidence>
<dbReference type="Proteomes" id="UP000292322">
    <property type="component" value="Segment"/>
</dbReference>
<evidence type="ECO:0000313" key="32">
    <source>
        <dbReference type="EMBL" id="QAV41706.1"/>
    </source>
</evidence>
<dbReference type="EMBL" id="MK388138">
    <property type="protein sequence ID" value="QAV42044.1"/>
    <property type="molecule type" value="Genomic_DNA"/>
</dbReference>
<dbReference type="Proteomes" id="UP000294984">
    <property type="component" value="Genome"/>
</dbReference>
<dbReference type="EMBL" id="MK388130">
    <property type="protein sequence ID" value="QAV40692.1"/>
    <property type="molecule type" value="Genomic_DNA"/>
</dbReference>
<dbReference type="Proteomes" id="UP000294127">
    <property type="component" value="Segment"/>
</dbReference>
<dbReference type="Proteomes" id="UP000293058">
    <property type="component" value="Genome"/>
</dbReference>
<dbReference type="Proteomes" id="UP000293069">
    <property type="component" value="Segment"/>
</dbReference>